<dbReference type="RefSeq" id="WP_247025784.1">
    <property type="nucleotide sequence ID" value="NZ_JALKCH010000001.1"/>
</dbReference>
<dbReference type="EMBL" id="JALKCH010000001">
    <property type="protein sequence ID" value="MCK0195506.1"/>
    <property type="molecule type" value="Genomic_DNA"/>
</dbReference>
<keyword evidence="2" id="KW-1185">Reference proteome</keyword>
<organism evidence="1 2">
    <name type="scientific">Ancylobacter crimeensis</name>
    <dbReference type="NCBI Taxonomy" id="2579147"/>
    <lineage>
        <taxon>Bacteria</taxon>
        <taxon>Pseudomonadati</taxon>
        <taxon>Pseudomonadota</taxon>
        <taxon>Alphaproteobacteria</taxon>
        <taxon>Hyphomicrobiales</taxon>
        <taxon>Xanthobacteraceae</taxon>
        <taxon>Ancylobacter</taxon>
    </lineage>
</organism>
<proteinExistence type="predicted"/>
<gene>
    <name evidence="1" type="ORF">MWN34_01115</name>
</gene>
<evidence type="ECO:0000313" key="1">
    <source>
        <dbReference type="EMBL" id="MCK0195506.1"/>
    </source>
</evidence>
<accession>A0ABT0D6D2</accession>
<name>A0ABT0D6D2_9HYPH</name>
<comment type="caution">
    <text evidence="1">The sequence shown here is derived from an EMBL/GenBank/DDBJ whole genome shotgun (WGS) entry which is preliminary data.</text>
</comment>
<reference evidence="1 2" key="1">
    <citation type="submission" date="2022-04" db="EMBL/GenBank/DDBJ databases">
        <authorList>
            <person name="Grouzdev D.S."/>
            <person name="Pantiukh K.S."/>
            <person name="Krutkina M.S."/>
        </authorList>
    </citation>
    <scope>NUCLEOTIDE SEQUENCE [LARGE SCALE GENOMIC DNA]</scope>
    <source>
        <strain evidence="1 2">6x-1</strain>
    </source>
</reference>
<evidence type="ECO:0000313" key="2">
    <source>
        <dbReference type="Proteomes" id="UP001203284"/>
    </source>
</evidence>
<protein>
    <submittedName>
        <fullName evidence="1">Uncharacterized protein</fullName>
    </submittedName>
</protein>
<dbReference type="Proteomes" id="UP001203284">
    <property type="component" value="Unassembled WGS sequence"/>
</dbReference>
<sequence length="68" mass="7551">MERAEDSGARRVLFDRIVALSCGDEDMRSLFAHCSTEALREVIQGLEQGEAAIRRNGGRLEAIWSDEG</sequence>